<dbReference type="PANTHER" id="PTHR45827">
    <property type="entry name" value="SORTING NEXIN"/>
    <property type="match status" value="1"/>
</dbReference>
<keyword evidence="1 2" id="KW-0728">SH3 domain</keyword>
<evidence type="ECO:0000313" key="6">
    <source>
        <dbReference type="Proteomes" id="UP001146793"/>
    </source>
</evidence>
<dbReference type="SUPFAM" id="SSF50044">
    <property type="entry name" value="SH3-domain"/>
    <property type="match status" value="1"/>
</dbReference>
<dbReference type="AlphaFoldDB" id="A0AAV7YVF8"/>
<dbReference type="Proteomes" id="UP001146793">
    <property type="component" value="Unassembled WGS sequence"/>
</dbReference>
<dbReference type="Proteomes" id="UP001150062">
    <property type="component" value="Unassembled WGS sequence"/>
</dbReference>
<organism evidence="4 6">
    <name type="scientific">Anaeramoeba flamelloides</name>
    <dbReference type="NCBI Taxonomy" id="1746091"/>
    <lineage>
        <taxon>Eukaryota</taxon>
        <taxon>Metamonada</taxon>
        <taxon>Anaeramoebidae</taxon>
        <taxon>Anaeramoeba</taxon>
    </lineage>
</organism>
<dbReference type="GO" id="GO:0035091">
    <property type="term" value="F:phosphatidylinositol binding"/>
    <property type="evidence" value="ECO:0007669"/>
    <property type="project" value="InterPro"/>
</dbReference>
<dbReference type="GO" id="GO:0005886">
    <property type="term" value="C:plasma membrane"/>
    <property type="evidence" value="ECO:0007669"/>
    <property type="project" value="TreeGrafter"/>
</dbReference>
<gene>
    <name evidence="4" type="ORF">M0812_22738</name>
    <name evidence="5" type="ORF">M0813_17705</name>
</gene>
<dbReference type="GO" id="GO:0016197">
    <property type="term" value="P:endosomal transport"/>
    <property type="evidence" value="ECO:0007669"/>
    <property type="project" value="TreeGrafter"/>
</dbReference>
<dbReference type="InterPro" id="IPR027267">
    <property type="entry name" value="AH/BAR_dom_sf"/>
</dbReference>
<sequence length="503" mass="58195">MNTRAIALYDNHETDENELAFDEDDVIIITSMENKDGWWSGFLENDQTCTEGLFPNNYVKLVTNSKKKINFESTDSSNSEEISEIKKSKISLGETSESGLDEESLGFEDSEPITLENRGKRNFLKKDFSWSKKASNYNPKIVETKEEGKFHKTFQYRIKSTAVRGIRTRTWGEFQSLESLYRNQYPDLFIPPLLDFSPNGTNGFNAIGESRLYTGGLFLKRISSHPILSNDSIYLEFLSADSAREFKKAKKIFKSESDEFWTTVKTNRPPPDIVVSQQLDKFRTNLKTHSKISKLLSHEFTSISLVCYSEYHNGLIKMIKILKKWSHIPFDWRIHLDENEKEINQKISDLIISWSGALKKIATSYRTQSKEELNEIICYFTEYKEIFSNILPILKRREKLDKKSRKLQNSQATLESINTGTLKGKKKAEKGEMRVSSLRSKSEATTNIIIAETEYLKQHRLKDTGDLLKSYINGQIKFFKRNAGIMKSIRNEITQFEKIISKL</sequence>
<dbReference type="Gene3D" id="2.30.30.40">
    <property type="entry name" value="SH3 Domains"/>
    <property type="match status" value="1"/>
</dbReference>
<evidence type="ECO:0000256" key="1">
    <source>
        <dbReference type="ARBA" id="ARBA00022443"/>
    </source>
</evidence>
<evidence type="ECO:0000313" key="4">
    <source>
        <dbReference type="EMBL" id="KAJ3433771.1"/>
    </source>
</evidence>
<dbReference type="PRINTS" id="PR00452">
    <property type="entry name" value="SH3DOMAIN"/>
</dbReference>
<evidence type="ECO:0000256" key="2">
    <source>
        <dbReference type="PROSITE-ProRule" id="PRU00192"/>
    </source>
</evidence>
<dbReference type="PROSITE" id="PS50002">
    <property type="entry name" value="SH3"/>
    <property type="match status" value="1"/>
</dbReference>
<dbReference type="GO" id="GO:0031410">
    <property type="term" value="C:cytoplasmic vesicle"/>
    <property type="evidence" value="ECO:0007669"/>
    <property type="project" value="TreeGrafter"/>
</dbReference>
<dbReference type="EMBL" id="JAOAOG010000114">
    <property type="protein sequence ID" value="KAJ6248369.1"/>
    <property type="molecule type" value="Genomic_DNA"/>
</dbReference>
<dbReference type="Gene3D" id="1.20.1270.60">
    <property type="entry name" value="Arfaptin homology (AH) domain/BAR domain"/>
    <property type="match status" value="1"/>
</dbReference>
<comment type="caution">
    <text evidence="4">The sequence shown here is derived from an EMBL/GenBank/DDBJ whole genome shotgun (WGS) entry which is preliminary data.</text>
</comment>
<dbReference type="SMART" id="SM00326">
    <property type="entry name" value="SH3"/>
    <property type="match status" value="1"/>
</dbReference>
<dbReference type="SUPFAM" id="SSF64268">
    <property type="entry name" value="PX domain"/>
    <property type="match status" value="1"/>
</dbReference>
<dbReference type="PANTHER" id="PTHR45827:SF1">
    <property type="entry name" value="SORTING NEXIN"/>
    <property type="match status" value="1"/>
</dbReference>
<feature type="domain" description="SH3" evidence="3">
    <location>
        <begin position="1"/>
        <end position="64"/>
    </location>
</feature>
<dbReference type="InterPro" id="IPR036871">
    <property type="entry name" value="PX_dom_sf"/>
</dbReference>
<dbReference type="GO" id="GO:0097320">
    <property type="term" value="P:plasma membrane tubulation"/>
    <property type="evidence" value="ECO:0007669"/>
    <property type="project" value="TreeGrafter"/>
</dbReference>
<dbReference type="InterPro" id="IPR036028">
    <property type="entry name" value="SH3-like_dom_sf"/>
</dbReference>
<evidence type="ECO:0000259" key="3">
    <source>
        <dbReference type="PROSITE" id="PS50002"/>
    </source>
</evidence>
<evidence type="ECO:0000313" key="5">
    <source>
        <dbReference type="EMBL" id="KAJ6248369.1"/>
    </source>
</evidence>
<name>A0AAV7YVF8_9EUKA</name>
<dbReference type="Pfam" id="PF14604">
    <property type="entry name" value="SH3_9"/>
    <property type="match status" value="1"/>
</dbReference>
<keyword evidence="7" id="KW-1185">Reference proteome</keyword>
<proteinExistence type="predicted"/>
<dbReference type="EMBL" id="JANTQA010000047">
    <property type="protein sequence ID" value="KAJ3433771.1"/>
    <property type="molecule type" value="Genomic_DNA"/>
</dbReference>
<dbReference type="Gene3D" id="3.30.1520.10">
    <property type="entry name" value="Phox-like domain"/>
    <property type="match status" value="1"/>
</dbReference>
<dbReference type="GO" id="GO:0006897">
    <property type="term" value="P:endocytosis"/>
    <property type="evidence" value="ECO:0007669"/>
    <property type="project" value="TreeGrafter"/>
</dbReference>
<evidence type="ECO:0000313" key="7">
    <source>
        <dbReference type="Proteomes" id="UP001150062"/>
    </source>
</evidence>
<dbReference type="SUPFAM" id="SSF103657">
    <property type="entry name" value="BAR/IMD domain-like"/>
    <property type="match status" value="1"/>
</dbReference>
<reference evidence="5" key="1">
    <citation type="submission" date="2022-08" db="EMBL/GenBank/DDBJ databases">
        <title>Novel sulfate-reducing endosymbionts in the free-living metamonad Anaeramoeba.</title>
        <authorList>
            <person name="Jerlstrom-Hultqvist J."/>
            <person name="Cepicka I."/>
            <person name="Gallot-Lavallee L."/>
            <person name="Salas-Leiva D."/>
            <person name="Curtis B.A."/>
            <person name="Zahonova K."/>
            <person name="Pipaliya S."/>
            <person name="Dacks J."/>
            <person name="Roger A.J."/>
        </authorList>
    </citation>
    <scope>NUCLEOTIDE SEQUENCE</scope>
    <source>
        <strain evidence="5">Schooner1</strain>
    </source>
</reference>
<reference evidence="4" key="2">
    <citation type="submission" date="2022-08" db="EMBL/GenBank/DDBJ databases">
        <title>Novel sulphate-reducing endosymbionts in the free-living metamonad Anaeramoeba.</title>
        <authorList>
            <person name="Jerlstrom-Hultqvist J."/>
            <person name="Cepicka I."/>
            <person name="Gallot-Lavallee L."/>
            <person name="Salas-Leiva D."/>
            <person name="Curtis B.A."/>
            <person name="Zahonova K."/>
            <person name="Pipaliya S."/>
            <person name="Dacks J."/>
            <person name="Roger A.J."/>
        </authorList>
    </citation>
    <scope>NUCLEOTIDE SEQUENCE</scope>
    <source>
        <strain evidence="4">Busselton2</strain>
    </source>
</reference>
<protein>
    <submittedName>
        <fullName evidence="4">Sorting nexin</fullName>
    </submittedName>
</protein>
<accession>A0AAV7YVF8</accession>
<dbReference type="InterPro" id="IPR001452">
    <property type="entry name" value="SH3_domain"/>
</dbReference>